<dbReference type="Pfam" id="PF15246">
    <property type="entry name" value="NCKAP5"/>
    <property type="match status" value="1"/>
</dbReference>
<feature type="compositionally biased region" description="Low complexity" evidence="2">
    <location>
        <begin position="203"/>
        <end position="218"/>
    </location>
</feature>
<feature type="region of interest" description="Disordered" evidence="2">
    <location>
        <begin position="1844"/>
        <end position="1972"/>
    </location>
</feature>
<keyword evidence="1" id="KW-0175">Coiled coil</keyword>
<feature type="compositionally biased region" description="Basic and acidic residues" evidence="2">
    <location>
        <begin position="187"/>
        <end position="197"/>
    </location>
</feature>
<evidence type="ECO:0000259" key="3">
    <source>
        <dbReference type="Pfam" id="PF15246"/>
    </source>
</evidence>
<evidence type="ECO:0000313" key="4">
    <source>
        <dbReference type="EMBL" id="KKF17188.1"/>
    </source>
</evidence>
<dbReference type="GO" id="GO:0007019">
    <property type="term" value="P:microtubule depolymerization"/>
    <property type="evidence" value="ECO:0007669"/>
    <property type="project" value="TreeGrafter"/>
</dbReference>
<dbReference type="PANTHER" id="PTHR21740:SF0">
    <property type="entry name" value="NCK-ASSOCIATED PROTEIN 5"/>
    <property type="match status" value="1"/>
</dbReference>
<feature type="compositionally biased region" description="Polar residues" evidence="2">
    <location>
        <begin position="1189"/>
        <end position="1204"/>
    </location>
</feature>
<dbReference type="GO" id="GO:0001578">
    <property type="term" value="P:microtubule bundle formation"/>
    <property type="evidence" value="ECO:0007669"/>
    <property type="project" value="TreeGrafter"/>
</dbReference>
<feature type="compositionally biased region" description="Basic and acidic residues" evidence="2">
    <location>
        <begin position="1672"/>
        <end position="1687"/>
    </location>
</feature>
<feature type="compositionally biased region" description="Basic and acidic residues" evidence="2">
    <location>
        <begin position="1956"/>
        <end position="1972"/>
    </location>
</feature>
<feature type="compositionally biased region" description="Polar residues" evidence="2">
    <location>
        <begin position="1908"/>
        <end position="1930"/>
    </location>
</feature>
<feature type="coiled-coil region" evidence="1">
    <location>
        <begin position="396"/>
        <end position="455"/>
    </location>
</feature>
<feature type="region of interest" description="Disordered" evidence="2">
    <location>
        <begin position="1581"/>
        <end position="1611"/>
    </location>
</feature>
<feature type="region of interest" description="Disordered" evidence="2">
    <location>
        <begin position="337"/>
        <end position="387"/>
    </location>
</feature>
<feature type="region of interest" description="Disordered" evidence="2">
    <location>
        <begin position="2140"/>
        <end position="2160"/>
    </location>
</feature>
<feature type="region of interest" description="Disordered" evidence="2">
    <location>
        <begin position="1499"/>
        <end position="1537"/>
    </location>
</feature>
<proteinExistence type="predicted"/>
<accession>A0A0F8AZ08</accession>
<feature type="compositionally biased region" description="Polar residues" evidence="2">
    <location>
        <begin position="1043"/>
        <end position="1057"/>
    </location>
</feature>
<feature type="region of interest" description="Disordered" evidence="2">
    <location>
        <begin position="1458"/>
        <end position="1484"/>
    </location>
</feature>
<protein>
    <submittedName>
        <fullName evidence="4">Nck-associated protein 5</fullName>
    </submittedName>
</protein>
<sequence length="2179" mass="238482">MSTPLVFGYSSFVLFLRESQQRKKRNVYSLCFHHMLECLRRRHGLEKLAVARLQREVARSKSEGTMREKLIHELEEERRLRLESEKRLREVTEESELGRAQMVSLQQQFSSAVSAVCIGMSLRMELRDICTVFLAFFRKGGSSIKNGEKLKMGMEETVRSLLQNQTVVEQTAVDTVDIMKAYKDKLSEEVQKQHDGPEENGSPQQPQPATQTEPDPARLQPPPPPNADPDEAEEDKDKTKPLMERLKALEMKHVTSTLNVFIKTYLAFYFILLRPVMDAPPGRSSRGDTSPLAALCINSSDTKMEETVRSLLQNQTVVEQTAVDTVDIMKAYKDKLSEEVQKQHDGPEENGSPQQPQPATQTEPDTARLQPPPPPNADPDEAEEDKDKTKPLMERLKALEEQNSALASENESQREQYERCLDEVANQVVQALLTQKDLREECLKLRTRVFDLEQQNRALSVLFQQRIKPASDLLLQKLHSRIMDLSAADLLLEPERSKAFLLSRNTDSPSNEVQLNGKAGLPVAKCLSQLSLTVPAPVYPRSSCSSSELSLSSACSEFSSGSYTWNDGRSCEKMSSLTWEKRLSLGSSAPSNICAALEEQQPTRRKESHILEGLRKLQRRKHRSSSASFKVSKSGDKDCMNSNEGIYSLGIKSSSKGVSKPTHVGRNLAVGSRKFSYDSDDADDELAHSRRGDNIPTKDSWFYCKRLSHSISDSLCSWEGIQDSGGGGDGSSGAAAVKHPSGYDSKERPEKLMSFINSFLPEGGRTSAFTKPSMLHFNPSDPEGPNHLSDVDDPEELNSESSDMRTSFSQPPERAERDSKRLSRDAAKLITQQWLRRDQGRTQSADGRPRPFSLIKEPKVAKCTQSEESILAIFDAEGEPIELCTGAGSRNDIQGSKVVSDYTELVPQERPTRQKSGNARNYSVLESPEKLSEHQIRSSKTSNSREGSAERLSMQLTPQRKLIKPPSSRSNKRLSIPPMNDPAGPKSSGSKIPGRNKPSGSPLRTSKDSINEPSNNGNSGPCVQEKSPSSPTVKISRFIKTPGTCSQSPKAVNSKISSRVEWNKGSSSSSPHLPRRHLEYADNGEQPTRDKHCETSKNKLRSPSPPPPPGRTTSLLIRPNYEGSPQAHKTWVAQPSTPTTVRGPPPSYHTSVLPNMQTTLPIKDKDCLELDAGYGTALAPQKLVDKASQHLQKSPATTQTPTKGTSKRMATKDYLPSANSGCAPETENAPKSSKNVPPPYSALRGSSFASKRGSGHENVHHTVQKTSISLPITLQDPPQGKTEPQSGKSVVSPPSSVTISPEKGSKTRIPMGFKAFLKSPPSHKNSPSIPGKQEKDHINSVSKETVTSNASTQCDSLQPACIDPPPNTSITEGKGEVQCRLLEKEVLPEEGDVCDKGKRNSQLFSRSISVTTKPHLKPALGMNGAKARSQSFSTNYIEKPNINALDGPGKIRTQIITNSSERGNSLSRQSSLEVPSVGLAESPVHSPRTRLSYYAGMTGSNSHNILPDRTSKSGSKGEGSQATVKGETVTSPSQKEVRSLPISDRIGLNILKPAKVASHPQFQPPSSCVYSSENLLRETAGTATTPNEPDFSRDVKTQTDSPNKAPDMEEKKISPTVCTIEEKVMMGIEQNLQKCQEQEKVAANEAKQKTGPSLANWFGLRKSKLPALSGGKKADSPKGKEEKKELKIGSVLGGKQVKSDKKKDKKKNDSQQKDSQEAQNLSEVNNKLSSIMDHCNNQMGQIASQIHCTTAFIGKDQFVKELLGRTAVKGNSVVASPPGISTPKKHGEMKGDMEICPDTATLLMTQKINLRAENEEGRIAGTTCQDHMIGSGCQMRTLDSGIGTFPLPDSVTRAGGRHIPKSESSPDRVTAGSSELSRETSSSHPEPSRPDVKVPSLPKTRLHAPTSMGHSLSDPSVTCSSNNAQDTQSRLPKLATTDAIRTKRLSLGAPRSNTSTEDKEKERKVKNKDHNMSGERALQVCTYSGSSSDTETELEGTGSTLVSPQRTLIYRAKKSDSVDQNEETLKRSSVEKPLSIMDYYQHDVFSHLEKDSRRISQYNLLHKESSLDGKAGDRLSKEIPLEKTPVSANQPPSLDFSLESLNKLNHSSSCSGSLYPDAGLGSRRDCHADAGKSVEDCCKVDEPSSSSFSSKPGADPVGSLSDSLYDSFSSCTSQGSNDV</sequence>
<feature type="region of interest" description="Disordered" evidence="2">
    <location>
        <begin position="901"/>
        <end position="1156"/>
    </location>
</feature>
<dbReference type="PANTHER" id="PTHR21740">
    <property type="entry name" value="NCK-ASSOCIATED PROTEIN 5"/>
    <property type="match status" value="1"/>
</dbReference>
<reference evidence="4" key="1">
    <citation type="journal article" date="2015" name="PLoS Genet.">
        <title>Genome Sequencing of the Perciform Fish Larimichthys crocea Provides Insights into Molecular and Genetic Mechanisms of Stress Adaptation.</title>
        <authorList>
            <person name="Ao J."/>
            <person name="Mu Y."/>
            <person name="Xiang L.X."/>
            <person name="Fan D."/>
            <person name="Feng M."/>
            <person name="Zhang S."/>
            <person name="Shi Q."/>
            <person name="Zhu L.Y."/>
            <person name="Li T."/>
            <person name="Ding Y."/>
            <person name="Nie L."/>
            <person name="Li Q."/>
            <person name="Dong W.R."/>
            <person name="Jiang L."/>
            <person name="Sun B."/>
            <person name="Zhang X."/>
            <person name="Li M."/>
            <person name="Zhang H.Q."/>
            <person name="Xie S."/>
            <person name="Zhu Y."/>
            <person name="Jiang X."/>
            <person name="Wang X."/>
            <person name="Mu P."/>
            <person name="Chen W."/>
            <person name="Yue Z."/>
            <person name="Wang Z."/>
            <person name="Wang J."/>
            <person name="Shao J.Z."/>
            <person name="Chen X."/>
        </authorList>
    </citation>
    <scope>NUCLEOTIDE SEQUENCE [LARGE SCALE GENOMIC DNA]</scope>
    <source>
        <strain evidence="4">SSNF</strain>
        <tissue evidence="4">Blood</tissue>
    </source>
</reference>
<dbReference type="EMBL" id="KQ042242">
    <property type="protein sequence ID" value="KKF17188.1"/>
    <property type="molecule type" value="Genomic_DNA"/>
</dbReference>
<feature type="compositionally biased region" description="Basic and acidic residues" evidence="2">
    <location>
        <begin position="813"/>
        <end position="827"/>
    </location>
</feature>
<feature type="region of interest" description="Disordered" evidence="2">
    <location>
        <begin position="187"/>
        <end position="237"/>
    </location>
</feature>
<feature type="coiled-coil region" evidence="1">
    <location>
        <begin position="67"/>
        <end position="94"/>
    </location>
</feature>
<feature type="region of interest" description="Disordered" evidence="2">
    <location>
        <begin position="770"/>
        <end position="853"/>
    </location>
</feature>
<feature type="compositionally biased region" description="Polar residues" evidence="2">
    <location>
        <begin position="1458"/>
        <end position="1473"/>
    </location>
</feature>
<feature type="compositionally biased region" description="Basic and acidic residues" evidence="2">
    <location>
        <begin position="1697"/>
        <end position="1716"/>
    </location>
</feature>
<gene>
    <name evidence="4" type="ORF">EH28_01863</name>
</gene>
<feature type="region of interest" description="Disordered" evidence="2">
    <location>
        <begin position="1185"/>
        <end position="1350"/>
    </location>
</feature>
<feature type="compositionally biased region" description="Polar residues" evidence="2">
    <location>
        <begin position="799"/>
        <end position="810"/>
    </location>
</feature>
<feature type="compositionally biased region" description="Basic and acidic residues" evidence="2">
    <location>
        <begin position="1087"/>
        <end position="1097"/>
    </location>
</feature>
<feature type="compositionally biased region" description="Basic and acidic residues" evidence="2">
    <location>
        <begin position="927"/>
        <end position="936"/>
    </location>
</feature>
<dbReference type="InterPro" id="IPR032769">
    <property type="entry name" value="NCKAP5_C"/>
</dbReference>
<dbReference type="GO" id="GO:0035371">
    <property type="term" value="C:microtubule plus-end"/>
    <property type="evidence" value="ECO:0007669"/>
    <property type="project" value="TreeGrafter"/>
</dbReference>
<feature type="compositionally biased region" description="Low complexity" evidence="2">
    <location>
        <begin position="353"/>
        <end position="364"/>
    </location>
</feature>
<evidence type="ECO:0000256" key="1">
    <source>
        <dbReference type="SAM" id="Coils"/>
    </source>
</evidence>
<organism evidence="4">
    <name type="scientific">Larimichthys crocea</name>
    <name type="common">Large yellow croaker</name>
    <name type="synonym">Pseudosciaena crocea</name>
    <dbReference type="NCBI Taxonomy" id="215358"/>
    <lineage>
        <taxon>Eukaryota</taxon>
        <taxon>Metazoa</taxon>
        <taxon>Chordata</taxon>
        <taxon>Craniata</taxon>
        <taxon>Vertebrata</taxon>
        <taxon>Euteleostomi</taxon>
        <taxon>Actinopterygii</taxon>
        <taxon>Neopterygii</taxon>
        <taxon>Teleostei</taxon>
        <taxon>Neoteleostei</taxon>
        <taxon>Acanthomorphata</taxon>
        <taxon>Eupercaria</taxon>
        <taxon>Sciaenidae</taxon>
        <taxon>Larimichthys</taxon>
    </lineage>
</organism>
<feature type="compositionally biased region" description="Polar residues" evidence="2">
    <location>
        <begin position="1011"/>
        <end position="1033"/>
    </location>
</feature>
<feature type="region of interest" description="Disordered" evidence="2">
    <location>
        <begin position="1666"/>
        <end position="1720"/>
    </location>
</feature>
<feature type="compositionally biased region" description="Polar residues" evidence="2">
    <location>
        <begin position="1339"/>
        <end position="1350"/>
    </location>
</feature>
<feature type="compositionally biased region" description="Low complexity" evidence="2">
    <location>
        <begin position="1289"/>
        <end position="1301"/>
    </location>
</feature>
<feature type="compositionally biased region" description="Polar residues" evidence="2">
    <location>
        <begin position="1512"/>
        <end position="1534"/>
    </location>
</feature>
<dbReference type="InterPro" id="IPR026163">
    <property type="entry name" value="Nckap5l"/>
</dbReference>
<feature type="domain" description="Nck-associated protein 5 C-terminal" evidence="3">
    <location>
        <begin position="1618"/>
        <end position="1874"/>
    </location>
</feature>
<evidence type="ECO:0000256" key="2">
    <source>
        <dbReference type="SAM" id="MobiDB-lite"/>
    </source>
</evidence>
<name>A0A0F8AZ08_LARCR</name>
<feature type="region of interest" description="Disordered" evidence="2">
    <location>
        <begin position="724"/>
        <end position="748"/>
    </location>
</feature>
<feature type="compositionally biased region" description="Low complexity" evidence="2">
    <location>
        <begin position="1873"/>
        <end position="1883"/>
    </location>
</feature>
<dbReference type="eggNOG" id="ENOG502QWN7">
    <property type="taxonomic scope" value="Eukaryota"/>
</dbReference>
<feature type="compositionally biased region" description="Basic and acidic residues" evidence="2">
    <location>
        <begin position="337"/>
        <end position="347"/>
    </location>
</feature>